<feature type="domain" description="Stress-response A/B barrel" evidence="2">
    <location>
        <begin position="34"/>
        <end position="130"/>
    </location>
</feature>
<evidence type="ECO:0000313" key="4">
    <source>
        <dbReference type="Proteomes" id="UP000316921"/>
    </source>
</evidence>
<dbReference type="Pfam" id="PF07876">
    <property type="entry name" value="Dabb"/>
    <property type="match status" value="1"/>
</dbReference>
<dbReference type="SUPFAM" id="SSF54909">
    <property type="entry name" value="Dimeric alpha+beta barrel"/>
    <property type="match status" value="1"/>
</dbReference>
<dbReference type="InterPro" id="IPR013097">
    <property type="entry name" value="Dabb"/>
</dbReference>
<dbReference type="SMART" id="SM00886">
    <property type="entry name" value="Dabb"/>
    <property type="match status" value="1"/>
</dbReference>
<accession>A0A518BN55</accession>
<dbReference type="InterPro" id="IPR044662">
    <property type="entry name" value="HS1/DABB1-like"/>
</dbReference>
<evidence type="ECO:0000259" key="2">
    <source>
        <dbReference type="PROSITE" id="PS51502"/>
    </source>
</evidence>
<sequence length="133" mass="14403">MGTLRRLLPALVLSACLGSCLSPGGDSGAVDGRVEHVVLCWLAEPASDEARQKVIEASRELTVIPEVLSITVGTPLASDREVVDDSFDIGLVITFRSAGDLAVYLDHPEHVRRVQEVLGPLTERILVYDIIDR</sequence>
<dbReference type="Gene3D" id="3.30.70.100">
    <property type="match status" value="1"/>
</dbReference>
<reference evidence="3 4" key="1">
    <citation type="submission" date="2019-02" db="EMBL/GenBank/DDBJ databases">
        <title>Deep-cultivation of Planctomycetes and their phenomic and genomic characterization uncovers novel biology.</title>
        <authorList>
            <person name="Wiegand S."/>
            <person name="Jogler M."/>
            <person name="Boedeker C."/>
            <person name="Pinto D."/>
            <person name="Vollmers J."/>
            <person name="Rivas-Marin E."/>
            <person name="Kohn T."/>
            <person name="Peeters S.H."/>
            <person name="Heuer A."/>
            <person name="Rast P."/>
            <person name="Oberbeckmann S."/>
            <person name="Bunk B."/>
            <person name="Jeske O."/>
            <person name="Meyerdierks A."/>
            <person name="Storesund J.E."/>
            <person name="Kallscheuer N."/>
            <person name="Luecker S."/>
            <person name="Lage O.M."/>
            <person name="Pohl T."/>
            <person name="Merkel B.J."/>
            <person name="Hornburger P."/>
            <person name="Mueller R.-W."/>
            <person name="Bruemmer F."/>
            <person name="Labrenz M."/>
            <person name="Spormann A.M."/>
            <person name="Op den Camp H."/>
            <person name="Overmann J."/>
            <person name="Amann R."/>
            <person name="Jetten M.S.M."/>
            <person name="Mascher T."/>
            <person name="Medema M.H."/>
            <person name="Devos D.P."/>
            <person name="Kaster A.-K."/>
            <person name="Ovreas L."/>
            <person name="Rohde M."/>
            <person name="Galperin M.Y."/>
            <person name="Jogler C."/>
        </authorList>
    </citation>
    <scope>NUCLEOTIDE SEQUENCE [LARGE SCALE GENOMIC DNA]</scope>
    <source>
        <strain evidence="3 4">Pla133</strain>
    </source>
</reference>
<name>A0A518BN55_9BACT</name>
<proteinExistence type="predicted"/>
<gene>
    <name evidence="3" type="ORF">Pla133_35050</name>
</gene>
<dbReference type="PROSITE" id="PS51502">
    <property type="entry name" value="S_R_A_B_BARREL"/>
    <property type="match status" value="1"/>
</dbReference>
<dbReference type="EMBL" id="CP036287">
    <property type="protein sequence ID" value="QDU68408.1"/>
    <property type="molecule type" value="Genomic_DNA"/>
</dbReference>
<dbReference type="PANTHER" id="PTHR33178:SF10">
    <property type="entry name" value="STRESS-RESPONSE A_B BARREL DOMAIN-CONTAINING PROTEIN"/>
    <property type="match status" value="1"/>
</dbReference>
<organism evidence="3 4">
    <name type="scientific">Engelhardtia mirabilis</name>
    <dbReference type="NCBI Taxonomy" id="2528011"/>
    <lineage>
        <taxon>Bacteria</taxon>
        <taxon>Pseudomonadati</taxon>
        <taxon>Planctomycetota</taxon>
        <taxon>Planctomycetia</taxon>
        <taxon>Planctomycetia incertae sedis</taxon>
        <taxon>Engelhardtia</taxon>
    </lineage>
</organism>
<dbReference type="KEGG" id="pbap:Pla133_35050"/>
<evidence type="ECO:0000313" key="3">
    <source>
        <dbReference type="EMBL" id="QDU68408.1"/>
    </source>
</evidence>
<evidence type="ECO:0000256" key="1">
    <source>
        <dbReference type="ARBA" id="ARBA00011738"/>
    </source>
</evidence>
<dbReference type="RefSeq" id="WP_145067383.1">
    <property type="nucleotide sequence ID" value="NZ_CP036287.1"/>
</dbReference>
<dbReference type="PANTHER" id="PTHR33178">
    <property type="match status" value="1"/>
</dbReference>
<comment type="subunit">
    <text evidence="1">Homodimer.</text>
</comment>
<dbReference type="InterPro" id="IPR011008">
    <property type="entry name" value="Dimeric_a/b-barrel"/>
</dbReference>
<dbReference type="Proteomes" id="UP000316921">
    <property type="component" value="Chromosome"/>
</dbReference>
<protein>
    <submittedName>
        <fullName evidence="3">Stress responsive A/B Barrel Domain protein</fullName>
    </submittedName>
</protein>
<dbReference type="AlphaFoldDB" id="A0A518BN55"/>
<keyword evidence="4" id="KW-1185">Reference proteome</keyword>